<dbReference type="InterPro" id="IPR005135">
    <property type="entry name" value="Endo/exonuclease/phosphatase"/>
</dbReference>
<dbReference type="PANTHER" id="PTHR33481">
    <property type="entry name" value="REVERSE TRANSCRIPTASE"/>
    <property type="match status" value="1"/>
</dbReference>
<accession>A0AAV1M695</accession>
<evidence type="ECO:0000313" key="5">
    <source>
        <dbReference type="Proteomes" id="UP001314205"/>
    </source>
</evidence>
<evidence type="ECO:0000256" key="2">
    <source>
        <dbReference type="SAM" id="MobiDB-lite"/>
    </source>
</evidence>
<dbReference type="GO" id="GO:0003824">
    <property type="term" value="F:catalytic activity"/>
    <property type="evidence" value="ECO:0007669"/>
    <property type="project" value="InterPro"/>
</dbReference>
<evidence type="ECO:0000259" key="3">
    <source>
        <dbReference type="PROSITE" id="PS50878"/>
    </source>
</evidence>
<dbReference type="Pfam" id="PF14529">
    <property type="entry name" value="Exo_endo_phos_2"/>
    <property type="match status" value="1"/>
</dbReference>
<dbReference type="Pfam" id="PF00078">
    <property type="entry name" value="RVT_1"/>
    <property type="match status" value="1"/>
</dbReference>
<feature type="coiled-coil region" evidence="1">
    <location>
        <begin position="929"/>
        <end position="956"/>
    </location>
</feature>
<dbReference type="EMBL" id="CAVLGL010000148">
    <property type="protein sequence ID" value="CAK1602628.1"/>
    <property type="molecule type" value="Genomic_DNA"/>
</dbReference>
<dbReference type="CDD" id="cd09077">
    <property type="entry name" value="R1-I-EN"/>
    <property type="match status" value="1"/>
</dbReference>
<protein>
    <recommendedName>
        <fullName evidence="3">Reverse transcriptase domain-containing protein</fullName>
    </recommendedName>
</protein>
<feature type="compositionally biased region" description="Polar residues" evidence="2">
    <location>
        <begin position="849"/>
        <end position="871"/>
    </location>
</feature>
<comment type="caution">
    <text evidence="4">The sequence shown here is derived from an EMBL/GenBank/DDBJ whole genome shotgun (WGS) entry which is preliminary data.</text>
</comment>
<dbReference type="Proteomes" id="UP001314205">
    <property type="component" value="Unassembled WGS sequence"/>
</dbReference>
<dbReference type="PANTHER" id="PTHR33481:SF1">
    <property type="entry name" value="ENDONUCLEASE_EXONUCLEASE_PHOSPHATASE DOMAIN-CONTAINING PROTEIN-RELATED"/>
    <property type="match status" value="1"/>
</dbReference>
<name>A0AAV1M695_9NEOP</name>
<dbReference type="InterPro" id="IPR036691">
    <property type="entry name" value="Endo/exonu/phosph_ase_sf"/>
</dbReference>
<feature type="compositionally biased region" description="Basic and acidic residues" evidence="2">
    <location>
        <begin position="894"/>
        <end position="904"/>
    </location>
</feature>
<keyword evidence="5" id="KW-1185">Reference proteome</keyword>
<feature type="domain" description="Reverse transcriptase" evidence="3">
    <location>
        <begin position="469"/>
        <end position="738"/>
    </location>
</feature>
<evidence type="ECO:0000256" key="1">
    <source>
        <dbReference type="SAM" id="Coils"/>
    </source>
</evidence>
<evidence type="ECO:0000313" key="4">
    <source>
        <dbReference type="EMBL" id="CAK1602628.1"/>
    </source>
</evidence>
<dbReference type="PROSITE" id="PS50878">
    <property type="entry name" value="RT_POL"/>
    <property type="match status" value="1"/>
</dbReference>
<reference evidence="4 5" key="1">
    <citation type="submission" date="2023-11" db="EMBL/GenBank/DDBJ databases">
        <authorList>
            <person name="Hedman E."/>
            <person name="Englund M."/>
            <person name="Stromberg M."/>
            <person name="Nyberg Akerstrom W."/>
            <person name="Nylinder S."/>
            <person name="Jareborg N."/>
            <person name="Kallberg Y."/>
            <person name="Kronander E."/>
        </authorList>
    </citation>
    <scope>NUCLEOTIDE SEQUENCE [LARGE SCALE GENOMIC DNA]</scope>
</reference>
<gene>
    <name evidence="4" type="ORF">PARMNEM_LOCUS21104</name>
</gene>
<dbReference type="CDD" id="cd01650">
    <property type="entry name" value="RT_nLTR_like"/>
    <property type="match status" value="1"/>
</dbReference>
<sequence length="1299" mass="146449">MITEATWRKTSFALVQEPYIGRIGEMKHYPGTRIIQCHREPNTGRVIKAAIVLFDDTIDVTQCPDLTTENIAVAKLRTGTWEMAVVSVYLEGDKPIDPYLDVIKKAVEASGTGSVILGGDVNAWNTWWGSRETDTRGTDLAARLDELELHILNRGSDPTFDIVRGGRRFSSCVDITTCSTSLLGRVENWRLSEEITVSDHRAILFDINLEKSIGTDVCRTTRKYNTKRANWSEFREKLLQLWNSKTLNKKEIDKIESREELEIKIEEVTKTITDVADKHMSKLKNRKRIGLPWWTDELTQFKKKVSRLKRRISCAATIRREWVVEQYLSAKEEYQLEVKRAQTSSWKEFCSKQERESMWDGIYRVMPFVIDGKTVGNEESAKMLADIFYPEDDTRGDNIGHRQMRDNASCVNEGSHDDSCDPPFTMEELMWSVSSFNPKKAPGNDGLTADICGTAISLNPDMFLAIANKCLSLAYFPRKWKEAVVVVLRKPGKENYTHPKSYRPIGLLPVLGKIFEKMLIQRVKWHIVPTLSRRQYGFMPQRSTEDSLYDIMQLVKTKLEDKKLILLISLDIEGAFDNAWWPAIRCRLAETGCPINLRRLIDNYLEDRTVCIRYAGAEYTKTTAKGCVQGSIGGPIFWNLLIDPLLQELSEKGEHCQAFADDVVLIFSGDRSLEVQDRANAALAHVQKWGVRNKLKFAPNKTKAMVITKKIKYDSPLLKMGGESIALCTEMKILGLTIDAKLTFNTHVKNVCCKVQRLYGQLTRAAKISWGLNPEIIRTIYVAVTEPIILYAASVWASATYKHSVKKQLDTAQRGTPMKPSGEVSSPPKPGTSASPPNVRRSISDWEGASTNPAPTNSSAKTVQVDNTTSKPRPVLSKDNKPTAARRPSIDVQTPHESKYENRTSEARACLNKGKLHLSASRNIKTEIKNGLVEALDRLYQIVREAEKELKIEKSKGVGVGDGIVGGEPVQTSTDSTFIVKTPEPTSSTQCDPNIIARIEEHTKLLIESNKKIEELKASIDRQKETLERATYASVVSNKIANIPKVRSTLHSVVVTSKDETESGEEVLDKVRKAVDAKDGWIKVERVRKAKDRKIIIGFDTPEERSKAKHRLETKGVDLTVEEVRNKDPLLILLSVLSINTDEDIIKALRNQNGYVFHGLDGAEDRVEVKYRKKTRNPHTNHVVISVSPTIWRRATETGYFHIDLQRVRVDDHSPLVQCSRCLGYGHSKRFCKEPADICSHCGGPHQGAECADRIAGEPPACKNCTRAKLDQAEHNAFSRDCPIRQKWDKIARSSVAYC</sequence>
<dbReference type="SUPFAM" id="SSF56219">
    <property type="entry name" value="DNase I-like"/>
    <property type="match status" value="1"/>
</dbReference>
<feature type="region of interest" description="Disordered" evidence="2">
    <location>
        <begin position="808"/>
        <end position="904"/>
    </location>
</feature>
<dbReference type="Gene3D" id="3.60.10.10">
    <property type="entry name" value="Endonuclease/exonuclease/phosphatase"/>
    <property type="match status" value="1"/>
</dbReference>
<dbReference type="InterPro" id="IPR000477">
    <property type="entry name" value="RT_dom"/>
</dbReference>
<keyword evidence="1" id="KW-0175">Coiled coil</keyword>
<proteinExistence type="predicted"/>
<organism evidence="4 5">
    <name type="scientific">Parnassius mnemosyne</name>
    <name type="common">clouded apollo</name>
    <dbReference type="NCBI Taxonomy" id="213953"/>
    <lineage>
        <taxon>Eukaryota</taxon>
        <taxon>Metazoa</taxon>
        <taxon>Ecdysozoa</taxon>
        <taxon>Arthropoda</taxon>
        <taxon>Hexapoda</taxon>
        <taxon>Insecta</taxon>
        <taxon>Pterygota</taxon>
        <taxon>Neoptera</taxon>
        <taxon>Endopterygota</taxon>
        <taxon>Lepidoptera</taxon>
        <taxon>Glossata</taxon>
        <taxon>Ditrysia</taxon>
        <taxon>Papilionoidea</taxon>
        <taxon>Papilionidae</taxon>
        <taxon>Parnassiinae</taxon>
        <taxon>Parnassini</taxon>
        <taxon>Parnassius</taxon>
        <taxon>Driopa</taxon>
    </lineage>
</organism>
<feature type="coiled-coil region" evidence="1">
    <location>
        <begin position="999"/>
        <end position="1033"/>
    </location>
</feature>